<dbReference type="PANTHER" id="PTHR11592">
    <property type="entry name" value="GLUTATHIONE PEROXIDASE"/>
    <property type="match status" value="1"/>
</dbReference>
<dbReference type="PIRSF" id="PIRSF000303">
    <property type="entry name" value="Glutathion_perox"/>
    <property type="match status" value="1"/>
</dbReference>
<dbReference type="PROSITE" id="PS51355">
    <property type="entry name" value="GLUTATHIONE_PEROXID_3"/>
    <property type="match status" value="1"/>
</dbReference>
<dbReference type="GO" id="GO:0004601">
    <property type="term" value="F:peroxidase activity"/>
    <property type="evidence" value="ECO:0007669"/>
    <property type="project" value="UniProtKB-KW"/>
</dbReference>
<dbReference type="PROSITE" id="PS00460">
    <property type="entry name" value="GLUTATHIONE_PEROXID_1"/>
    <property type="match status" value="1"/>
</dbReference>
<dbReference type="Pfam" id="PF00255">
    <property type="entry name" value="GSHPx"/>
    <property type="match status" value="1"/>
</dbReference>
<sequence>MKFIAALFLSISLAAAVSAGNPTLDIQLKDIDGKKTSLKAHKGKVMLVVNVASKCGLTPQYKQLQAVHDKFAKKGFTVLGFPCNQFGKQEPGTALEIKKFCTDNYSVTFPLHAKIEVNGDGAHPLYKKLKKESGGSDKIRWNFEKFLLDGDGKVIKRFSPRVKPDAPEVIAAIESALKK</sequence>
<dbReference type="InterPro" id="IPR029759">
    <property type="entry name" value="GPX_AS"/>
</dbReference>
<dbReference type="Gene3D" id="3.40.30.10">
    <property type="entry name" value="Glutaredoxin"/>
    <property type="match status" value="1"/>
</dbReference>
<dbReference type="PROSITE" id="PS00763">
    <property type="entry name" value="GLUTATHIONE_PEROXID_2"/>
    <property type="match status" value="1"/>
</dbReference>
<reference evidence="5" key="1">
    <citation type="submission" date="2018-05" db="EMBL/GenBank/DDBJ databases">
        <authorList>
            <person name="Lanie J.A."/>
            <person name="Ng W.-L."/>
            <person name="Kazmierczak K.M."/>
            <person name="Andrzejewski T.M."/>
            <person name="Davidsen T.M."/>
            <person name="Wayne K.J."/>
            <person name="Tettelin H."/>
            <person name="Glass J.I."/>
            <person name="Rusch D."/>
            <person name="Podicherti R."/>
            <person name="Tsui H.-C.T."/>
            <person name="Winkler M.E."/>
        </authorList>
    </citation>
    <scope>NUCLEOTIDE SEQUENCE</scope>
</reference>
<proteinExistence type="inferred from homology"/>
<dbReference type="AlphaFoldDB" id="A0A381WPQ3"/>
<dbReference type="InterPro" id="IPR029760">
    <property type="entry name" value="GPX_CS"/>
</dbReference>
<dbReference type="PRINTS" id="PR01011">
    <property type="entry name" value="GLUTPROXDASE"/>
</dbReference>
<dbReference type="InterPro" id="IPR036249">
    <property type="entry name" value="Thioredoxin-like_sf"/>
</dbReference>
<dbReference type="SUPFAM" id="SSF52833">
    <property type="entry name" value="Thioredoxin-like"/>
    <property type="match status" value="1"/>
</dbReference>
<organism evidence="5">
    <name type="scientific">marine metagenome</name>
    <dbReference type="NCBI Taxonomy" id="408172"/>
    <lineage>
        <taxon>unclassified sequences</taxon>
        <taxon>metagenomes</taxon>
        <taxon>ecological metagenomes</taxon>
    </lineage>
</organism>
<evidence type="ECO:0000256" key="3">
    <source>
        <dbReference type="ARBA" id="ARBA00023002"/>
    </source>
</evidence>
<evidence type="ECO:0000256" key="1">
    <source>
        <dbReference type="ARBA" id="ARBA00006926"/>
    </source>
</evidence>
<keyword evidence="2" id="KW-0575">Peroxidase</keyword>
<keyword evidence="3" id="KW-0560">Oxidoreductase</keyword>
<evidence type="ECO:0000256" key="2">
    <source>
        <dbReference type="ARBA" id="ARBA00022559"/>
    </source>
</evidence>
<dbReference type="InterPro" id="IPR013766">
    <property type="entry name" value="Thioredoxin_domain"/>
</dbReference>
<feature type="domain" description="Thioredoxin" evidence="4">
    <location>
        <begin position="17"/>
        <end position="178"/>
    </location>
</feature>
<dbReference type="CDD" id="cd00340">
    <property type="entry name" value="GSH_Peroxidase"/>
    <property type="match status" value="1"/>
</dbReference>
<comment type="similarity">
    <text evidence="1">Belongs to the glutathione peroxidase family.</text>
</comment>
<dbReference type="InterPro" id="IPR000889">
    <property type="entry name" value="Glutathione_peroxidase"/>
</dbReference>
<protein>
    <recommendedName>
        <fullName evidence="4">Thioredoxin domain-containing protein</fullName>
    </recommendedName>
</protein>
<gene>
    <name evidence="5" type="ORF">METZ01_LOCUS107360</name>
</gene>
<dbReference type="GO" id="GO:0034599">
    <property type="term" value="P:cellular response to oxidative stress"/>
    <property type="evidence" value="ECO:0007669"/>
    <property type="project" value="TreeGrafter"/>
</dbReference>
<accession>A0A381WPQ3</accession>
<dbReference type="PANTHER" id="PTHR11592:SF40">
    <property type="entry name" value="THIOREDOXIN_GLUTATHIONE PEROXIDASE BTUE"/>
    <property type="match status" value="1"/>
</dbReference>
<dbReference type="EMBL" id="UINC01012486">
    <property type="protein sequence ID" value="SVA54506.1"/>
    <property type="molecule type" value="Genomic_DNA"/>
</dbReference>
<dbReference type="FunFam" id="3.40.30.10:FF:000010">
    <property type="entry name" value="Glutathione peroxidase"/>
    <property type="match status" value="1"/>
</dbReference>
<evidence type="ECO:0000313" key="5">
    <source>
        <dbReference type="EMBL" id="SVA54506.1"/>
    </source>
</evidence>
<dbReference type="PROSITE" id="PS51352">
    <property type="entry name" value="THIOREDOXIN_2"/>
    <property type="match status" value="1"/>
</dbReference>
<evidence type="ECO:0000259" key="4">
    <source>
        <dbReference type="PROSITE" id="PS51352"/>
    </source>
</evidence>
<name>A0A381WPQ3_9ZZZZ</name>